<dbReference type="Pfam" id="PF01921">
    <property type="entry name" value="tRNA-synt_1f"/>
    <property type="match status" value="1"/>
</dbReference>
<comment type="cofactor">
    <cofactor evidence="1">
        <name>NAD(+)</name>
        <dbReference type="ChEBI" id="CHEBI:57540"/>
    </cofactor>
</comment>
<protein>
    <recommendedName>
        <fullName evidence="10">NAD-dependent epimerase/dehydratase domain-containing protein</fullName>
    </recommendedName>
</protein>
<dbReference type="InterPro" id="IPR036291">
    <property type="entry name" value="NAD(P)-bd_dom_sf"/>
</dbReference>
<evidence type="ECO:0000256" key="5">
    <source>
        <dbReference type="ARBA" id="ARBA00022840"/>
    </source>
</evidence>
<sequence>MNHPHIAITGGAGFLGSHLCERLLGEGYHVTCVDNFSTGSMTNVEHLMPLTGFRMLRADVSLHLKVPESLDAILHLASPASPTDYLRLPIDTLRVGSSGTFNALELAKEKGARFLLASTSEAYGDPLVHPQPEGYWGNVNPIGPRGVYDEAKRFAEAMTMAYRRAGDVDTAIVRIFNTFGPRMRPFDGRAIPTFIRQALRGEPVTVSGDGSQTRSICYVDDLIDGIVRMLNSNLEGPINLGNPHEISMLDLAEWIKRLTGSSSEIAFVPRPQDDPSVRCPDITLARTRLGWTPPRPHRGGPGTDRGMVPRPSGPVGRRGVRRRDGPRAAGHRAAGGPGPRGPVGGAMKSGIRAARDDDYADLFRQDASQPHWACDYADRLARRHPPERRILIQTSMSPSGPFHVGNFRDTAIAHLVHRALRRMGRRSAILLSFDDFDPIRAGQAARQPELAGYAARPLGAVPARSTAICRRYIAELKQAGICPPEADADGRTPPGSHWQTHYQHERYLAGTYTRLQGRYQRHAGKLAKLLGAKAPEGLFTVYCEQCGRGTTAILGLGPARVRYACRSCGAIAVTGRLGVVKPSWALDWTLRVTHEQIDCEPAGQDHCSAGSTMDRTRVIYRRFLGSRQPVIVPYGLVRQFADRGKVSGSRGGGITLGDLLPIMPPAMILWLYGRTNCKADFRISTERAGFLGSYAAYDAFLDAVRGGDRRARVLHELTTDEQVSAPAPRMRTVLGLLHGLCYDAGLVAAALGGTPEAHERARYARAWLAVHGRCWIDAVDAGRDDVPDAAGLIATGDLPERWSRDAYRTLSLTLFGTQDGPPLRRLEQVFGREAIVAAVRAYADRGERPLRERVLARLRSGDPGAR</sequence>
<evidence type="ECO:0000259" key="10">
    <source>
        <dbReference type="Pfam" id="PF01370"/>
    </source>
</evidence>
<dbReference type="InterPro" id="IPR042078">
    <property type="entry name" value="Lys-tRNA-ligase_SC_fold"/>
</dbReference>
<evidence type="ECO:0000256" key="4">
    <source>
        <dbReference type="ARBA" id="ARBA00022793"/>
    </source>
</evidence>
<feature type="domain" description="NAD-dependent epimerase/dehydratase" evidence="10">
    <location>
        <begin position="6"/>
        <end position="239"/>
    </location>
</feature>
<keyword evidence="12" id="KW-1185">Reference proteome</keyword>
<evidence type="ECO:0000256" key="3">
    <source>
        <dbReference type="ARBA" id="ARBA00022741"/>
    </source>
</evidence>
<evidence type="ECO:0000256" key="1">
    <source>
        <dbReference type="ARBA" id="ARBA00001911"/>
    </source>
</evidence>
<dbReference type="CDD" id="cd05230">
    <property type="entry name" value="UGD_SDR_e"/>
    <property type="match status" value="1"/>
</dbReference>
<dbReference type="PROSITE" id="PS00178">
    <property type="entry name" value="AA_TRNA_LIGASE_I"/>
    <property type="match status" value="1"/>
</dbReference>
<evidence type="ECO:0000313" key="11">
    <source>
        <dbReference type="EMBL" id="GAA3018468.1"/>
    </source>
</evidence>
<dbReference type="InterPro" id="IPR014729">
    <property type="entry name" value="Rossmann-like_a/b/a_fold"/>
</dbReference>
<dbReference type="EMBL" id="BAAAWD010000014">
    <property type="protein sequence ID" value="GAA3018468.1"/>
    <property type="molecule type" value="Genomic_DNA"/>
</dbReference>
<accession>A0ABP6KQM5</accession>
<keyword evidence="8" id="KW-0456">Lyase</keyword>
<keyword evidence="4" id="KW-0210">Decarboxylase</keyword>
<evidence type="ECO:0000313" key="12">
    <source>
        <dbReference type="Proteomes" id="UP001499930"/>
    </source>
</evidence>
<feature type="compositionally biased region" description="Gly residues" evidence="9">
    <location>
        <begin position="333"/>
        <end position="344"/>
    </location>
</feature>
<reference evidence="12" key="1">
    <citation type="journal article" date="2019" name="Int. J. Syst. Evol. Microbiol.">
        <title>The Global Catalogue of Microorganisms (GCM) 10K type strain sequencing project: providing services to taxonomists for standard genome sequencing and annotation.</title>
        <authorList>
            <consortium name="The Broad Institute Genomics Platform"/>
            <consortium name="The Broad Institute Genome Sequencing Center for Infectious Disease"/>
            <person name="Wu L."/>
            <person name="Ma J."/>
        </authorList>
    </citation>
    <scope>NUCLEOTIDE SEQUENCE [LARGE SCALE GENOMIC DNA]</scope>
    <source>
        <strain evidence="12">JCM 3106</strain>
    </source>
</reference>
<dbReference type="RefSeq" id="WP_344899080.1">
    <property type="nucleotide sequence ID" value="NZ_BAAAWD010000014.1"/>
</dbReference>
<keyword evidence="6" id="KW-0520">NAD</keyword>
<dbReference type="InterPro" id="IPR001509">
    <property type="entry name" value="Epimerase_deHydtase"/>
</dbReference>
<gene>
    <name evidence="11" type="ORF">GCM10017559_48130</name>
</gene>
<feature type="region of interest" description="Disordered" evidence="9">
    <location>
        <begin position="288"/>
        <end position="344"/>
    </location>
</feature>
<evidence type="ECO:0000256" key="8">
    <source>
        <dbReference type="ARBA" id="ARBA00023239"/>
    </source>
</evidence>
<dbReference type="Gene3D" id="6.10.20.10">
    <property type="entry name" value="Lysine tRNA ligase, stem contact fold domain"/>
    <property type="match status" value="1"/>
</dbReference>
<evidence type="ECO:0000256" key="6">
    <source>
        <dbReference type="ARBA" id="ARBA00023027"/>
    </source>
</evidence>
<proteinExistence type="predicted"/>
<dbReference type="PANTHER" id="PTHR43078">
    <property type="entry name" value="UDP-GLUCURONIC ACID DECARBOXYLASE-RELATED"/>
    <property type="match status" value="1"/>
</dbReference>
<evidence type="ECO:0000256" key="7">
    <source>
        <dbReference type="ARBA" id="ARBA00023146"/>
    </source>
</evidence>
<keyword evidence="7" id="KW-0030">Aminoacyl-tRNA synthetase</keyword>
<dbReference type="SUPFAM" id="SSF51735">
    <property type="entry name" value="NAD(P)-binding Rossmann-fold domains"/>
    <property type="match status" value="1"/>
</dbReference>
<dbReference type="Pfam" id="PF01370">
    <property type="entry name" value="Epimerase"/>
    <property type="match status" value="1"/>
</dbReference>
<dbReference type="Gene3D" id="3.40.50.720">
    <property type="entry name" value="NAD(P)-binding Rossmann-like Domain"/>
    <property type="match status" value="1"/>
</dbReference>
<dbReference type="Gene3D" id="3.40.50.620">
    <property type="entry name" value="HUPs"/>
    <property type="match status" value="2"/>
</dbReference>
<dbReference type="InterPro" id="IPR002904">
    <property type="entry name" value="Lys-tRNA-ligase"/>
</dbReference>
<dbReference type="InterPro" id="IPR001412">
    <property type="entry name" value="aa-tRNA-synth_I_CS"/>
</dbReference>
<dbReference type="PANTHER" id="PTHR43078:SF6">
    <property type="entry name" value="UDP-GLUCURONIC ACID DECARBOXYLASE 1"/>
    <property type="match status" value="1"/>
</dbReference>
<evidence type="ECO:0000256" key="2">
    <source>
        <dbReference type="ARBA" id="ARBA00022598"/>
    </source>
</evidence>
<keyword evidence="2" id="KW-0436">Ligase</keyword>
<dbReference type="InterPro" id="IPR044516">
    <property type="entry name" value="UXS-like"/>
</dbReference>
<organism evidence="11 12">
    <name type="scientific">Streptosporangium longisporum</name>
    <dbReference type="NCBI Taxonomy" id="46187"/>
    <lineage>
        <taxon>Bacteria</taxon>
        <taxon>Bacillati</taxon>
        <taxon>Actinomycetota</taxon>
        <taxon>Actinomycetes</taxon>
        <taxon>Streptosporangiales</taxon>
        <taxon>Streptosporangiaceae</taxon>
        <taxon>Streptosporangium</taxon>
    </lineage>
</organism>
<dbReference type="SUPFAM" id="SSF52374">
    <property type="entry name" value="Nucleotidylyl transferase"/>
    <property type="match status" value="1"/>
</dbReference>
<comment type="caution">
    <text evidence="11">The sequence shown here is derived from an EMBL/GenBank/DDBJ whole genome shotgun (WGS) entry which is preliminary data.</text>
</comment>
<keyword evidence="3" id="KW-0547">Nucleotide-binding</keyword>
<name>A0ABP6KQM5_9ACTN</name>
<dbReference type="Gene3D" id="3.90.25.10">
    <property type="entry name" value="UDP-galactose 4-epimerase, domain 1"/>
    <property type="match status" value="1"/>
</dbReference>
<feature type="compositionally biased region" description="Low complexity" evidence="9">
    <location>
        <begin position="304"/>
        <end position="317"/>
    </location>
</feature>
<keyword evidence="5" id="KW-0067">ATP-binding</keyword>
<dbReference type="Proteomes" id="UP001499930">
    <property type="component" value="Unassembled WGS sequence"/>
</dbReference>
<evidence type="ECO:0000256" key="9">
    <source>
        <dbReference type="SAM" id="MobiDB-lite"/>
    </source>
</evidence>